<dbReference type="GO" id="GO:0005737">
    <property type="term" value="C:cytoplasm"/>
    <property type="evidence" value="ECO:0007669"/>
    <property type="project" value="UniProtKB-SubCell"/>
</dbReference>
<dbReference type="InterPro" id="IPR023586">
    <property type="entry name" value="Ile-tRNA-ligase_type2"/>
</dbReference>
<evidence type="ECO:0000256" key="6">
    <source>
        <dbReference type="ARBA" id="ARBA00022598"/>
    </source>
</evidence>
<dbReference type="InterPro" id="IPR033709">
    <property type="entry name" value="Anticodon_Ile_ABEc"/>
</dbReference>
<dbReference type="InterPro" id="IPR009080">
    <property type="entry name" value="tRNAsynth_Ia_anticodon-bd"/>
</dbReference>
<keyword evidence="9 15" id="KW-0862">Zinc</keyword>
<dbReference type="CDD" id="cd00818">
    <property type="entry name" value="IleRS_core"/>
    <property type="match status" value="1"/>
</dbReference>
<dbReference type="InterPro" id="IPR009008">
    <property type="entry name" value="Val/Leu/Ile-tRNA-synth_edit"/>
</dbReference>
<dbReference type="Pfam" id="PF00133">
    <property type="entry name" value="tRNA-synt_1"/>
    <property type="match status" value="1"/>
</dbReference>
<dbReference type="Gene3D" id="3.40.50.620">
    <property type="entry name" value="HUPs"/>
    <property type="match status" value="2"/>
</dbReference>
<evidence type="ECO:0000256" key="13">
    <source>
        <dbReference type="ARBA" id="ARBA00025217"/>
    </source>
</evidence>
<feature type="binding site" evidence="15">
    <location>
        <position position="615"/>
    </location>
    <ligand>
        <name>ATP</name>
        <dbReference type="ChEBI" id="CHEBI:30616"/>
    </ligand>
</feature>
<comment type="catalytic activity">
    <reaction evidence="14 15">
        <text>tRNA(Ile) + L-isoleucine + ATP = L-isoleucyl-tRNA(Ile) + AMP + diphosphate</text>
        <dbReference type="Rhea" id="RHEA:11060"/>
        <dbReference type="Rhea" id="RHEA-COMP:9666"/>
        <dbReference type="Rhea" id="RHEA-COMP:9695"/>
        <dbReference type="ChEBI" id="CHEBI:30616"/>
        <dbReference type="ChEBI" id="CHEBI:33019"/>
        <dbReference type="ChEBI" id="CHEBI:58045"/>
        <dbReference type="ChEBI" id="CHEBI:78442"/>
        <dbReference type="ChEBI" id="CHEBI:78528"/>
        <dbReference type="ChEBI" id="CHEBI:456215"/>
        <dbReference type="EC" id="6.1.1.5"/>
    </reaction>
</comment>
<reference evidence="18 19" key="1">
    <citation type="journal article" date="2013" name="Int. J. Syst. Evol. Microbiol.">
        <title>Ilumatobacter nonamiense sp. nov. and Ilumatobacter coccineum sp. nov., isolated from seashore sand.</title>
        <authorList>
            <person name="Matsumoto A."/>
            <person name="Kasai H."/>
            <person name="Matsuo Y."/>
            <person name="Shizuri Y."/>
            <person name="Ichikawa N."/>
            <person name="Fujita N."/>
            <person name="Omura S."/>
            <person name="Takahashi Y."/>
        </authorList>
    </citation>
    <scope>NUCLEOTIDE SEQUENCE [LARGE SCALE GENOMIC DNA]</scope>
    <source>
        <strain evidence="19">NBRC 103263 / KCTC 29153 / YM16-304</strain>
    </source>
</reference>
<evidence type="ECO:0000256" key="11">
    <source>
        <dbReference type="ARBA" id="ARBA00022917"/>
    </source>
</evidence>
<feature type="short sequence motif" description="'HIGH' region" evidence="15">
    <location>
        <begin position="53"/>
        <end position="63"/>
    </location>
</feature>
<keyword evidence="19" id="KW-1185">Reference proteome</keyword>
<evidence type="ECO:0000256" key="5">
    <source>
        <dbReference type="ARBA" id="ARBA00022490"/>
    </source>
</evidence>
<dbReference type="GO" id="GO:0004822">
    <property type="term" value="F:isoleucine-tRNA ligase activity"/>
    <property type="evidence" value="ECO:0007669"/>
    <property type="project" value="UniProtKB-UniRule"/>
</dbReference>
<dbReference type="InterPro" id="IPR013155">
    <property type="entry name" value="M/V/L/I-tRNA-synth_anticd-bd"/>
</dbReference>
<dbReference type="OrthoDB" id="9810365at2"/>
<dbReference type="InterPro" id="IPR002300">
    <property type="entry name" value="aa-tRNA-synth_Ia"/>
</dbReference>
<dbReference type="EMBL" id="AP012057">
    <property type="protein sequence ID" value="BAN02269.1"/>
    <property type="molecule type" value="Genomic_DNA"/>
</dbReference>
<evidence type="ECO:0000313" key="18">
    <source>
        <dbReference type="EMBL" id="BAN02269.1"/>
    </source>
</evidence>
<evidence type="ECO:0000256" key="3">
    <source>
        <dbReference type="ARBA" id="ARBA00007078"/>
    </source>
</evidence>
<comment type="cofactor">
    <cofactor evidence="1 15">
        <name>Zn(2+)</name>
        <dbReference type="ChEBI" id="CHEBI:29105"/>
    </cofactor>
</comment>
<keyword evidence="8 15" id="KW-0547">Nucleotide-binding</keyword>
<comment type="function">
    <text evidence="13 15">Catalyzes the attachment of isoleucine to tRNA(Ile). As IleRS can inadvertently accommodate and process structurally similar amino acids such as valine, to avoid such errors it has two additional distinct tRNA(Ile)-dependent editing activities. One activity is designated as 'pretransfer' editing and involves the hydrolysis of activated Val-AMP. The other activity is designated 'posttransfer' editing and involves deacylation of mischarged Val-tRNA(Ile).</text>
</comment>
<dbReference type="HAMAP" id="MF_02003">
    <property type="entry name" value="Ile_tRNA_synth_type2"/>
    <property type="match status" value="1"/>
</dbReference>
<dbReference type="Pfam" id="PF19302">
    <property type="entry name" value="DUF5915"/>
    <property type="match status" value="1"/>
</dbReference>
<evidence type="ECO:0000259" key="17">
    <source>
        <dbReference type="Pfam" id="PF08264"/>
    </source>
</evidence>
<keyword evidence="5 15" id="KW-0963">Cytoplasm</keyword>
<dbReference type="PANTHER" id="PTHR42780:SF1">
    <property type="entry name" value="ISOLEUCINE--TRNA LIGASE, CYTOPLASMIC"/>
    <property type="match status" value="1"/>
</dbReference>
<dbReference type="GO" id="GO:0002161">
    <property type="term" value="F:aminoacyl-tRNA deacylase activity"/>
    <property type="evidence" value="ECO:0007669"/>
    <property type="project" value="InterPro"/>
</dbReference>
<evidence type="ECO:0000256" key="9">
    <source>
        <dbReference type="ARBA" id="ARBA00022833"/>
    </source>
</evidence>
<proteinExistence type="inferred from homology"/>
<evidence type="ECO:0000259" key="16">
    <source>
        <dbReference type="Pfam" id="PF00133"/>
    </source>
</evidence>
<dbReference type="RefSeq" id="WP_015441516.1">
    <property type="nucleotide sequence ID" value="NC_020520.1"/>
</dbReference>
<dbReference type="SUPFAM" id="SSF50677">
    <property type="entry name" value="ValRS/IleRS/LeuRS editing domain"/>
    <property type="match status" value="1"/>
</dbReference>
<evidence type="ECO:0000313" key="19">
    <source>
        <dbReference type="Proteomes" id="UP000011863"/>
    </source>
</evidence>
<sequence length="1034" mass="115611">MAYPNVDPQPDFPALERTILDRWERDETFEASIAQREAGENGENEFVFYDGPPFANGLPHYGHLLTGYVKDAIPRYQTMRGKRVERRFGWDCHGLPAEVKAEQELGISGHPEIAAFGIDKFNDACRASVLQYTDDWRSYVTRQARWVDFDNDYKTLDLSYMESVMWAFKTLHDKGLIYEGFRVLAYCWRCETPLSNTETRMDDTYQDRQDPALTVGFELDTGEKVLAWTTTPWTLPSNLALAVGPDIDYVVAEQDGQRYIIAEALLPNYAAELGEAEIVERMKGTDLLGRRYTPLFDYFADATQHGTEQAFQIIAADFVSVDDGTGIVHMAPGFGEDDQIACNEAGIPTLCPMDEHGQYTAEISDYVGRHVFDANPDIIRALKDRGSLAEGGPVVRHATYDHSYPHCWRCAEPLVYRAVSSWFVEVTKFRDRMVELNEQITWQPAHIKEGSFGKWIANARDWAISRNRFWGSPIPVWKSDNPDFPRLDVYGSLEQLQADFGVEVTDLHRPTIDDLVRPNPDDPSGESMMRRVPEVLDCWFESGSMPFAQVHYPFENTEWFENHYPGDFIVEYIGQTRGWFYTLHVLATALFDRPAFSSCVSHGIVLGDDGQKMSKSLNNYPDPVEMFDSHGADAMRWHLLSSSILRGSDGMVTEAGMRETVRQVLLPLWNSWYFLTLYANAGGHQGTVRTDSTNVLDRYILAKTRDLTADMTESMDAYDLFGACQHVRTYLDVLTNWYVRRSRSRFWEGDHDAIDTLHTVLSTLTRLAAPLLPFISEAISDGLHGDESSVHLADWPAVDELPADDELVASMDLARDVCSSTLSVRKAHQRRVRLPLSSVTVASPDAERLADFAGLIADEVNVRHVELTSDVSSVASEELKLVPAKLGPRLGKDVQTVIKAHKQGDWSVDGDVVVVGGVELVEGEYTLEQVASDDQASTGLGSHAGVVALDIVVTPELELEGRARDLVRLVQQARRDADLHVSDRIDLTVTAGPEWIEALDAHEGLVASETLSTSVTGVADESAAEPVITVAVAS</sequence>
<gene>
    <name evidence="15 18" type="primary">ileS</name>
    <name evidence="18" type="ORF">YM304_19550</name>
</gene>
<dbReference type="GO" id="GO:0005524">
    <property type="term" value="F:ATP binding"/>
    <property type="evidence" value="ECO:0007669"/>
    <property type="project" value="UniProtKB-UniRule"/>
</dbReference>
<dbReference type="FunFam" id="3.40.50.620:FF:000063">
    <property type="entry name" value="Isoleucine--tRNA ligase"/>
    <property type="match status" value="1"/>
</dbReference>
<dbReference type="FunFam" id="3.40.50.620:FF:000075">
    <property type="entry name" value="Isoleucine--tRNA ligase"/>
    <property type="match status" value="1"/>
</dbReference>
<dbReference type="KEGG" id="aym:YM304_19550"/>
<evidence type="ECO:0000256" key="8">
    <source>
        <dbReference type="ARBA" id="ARBA00022741"/>
    </source>
</evidence>
<keyword evidence="7 15" id="KW-0479">Metal-binding</keyword>
<comment type="subunit">
    <text evidence="4 15">Monomer.</text>
</comment>
<dbReference type="Gene3D" id="3.90.740.10">
    <property type="entry name" value="Valyl/Leucyl/Isoleucyl-tRNA synthetase, editing domain"/>
    <property type="match status" value="1"/>
</dbReference>
<dbReference type="Gene3D" id="1.10.730.10">
    <property type="entry name" value="Isoleucyl-tRNA Synthetase, Domain 1"/>
    <property type="match status" value="1"/>
</dbReference>
<dbReference type="PRINTS" id="PR00984">
    <property type="entry name" value="TRNASYNTHILE"/>
</dbReference>
<dbReference type="GO" id="GO:0000049">
    <property type="term" value="F:tRNA binding"/>
    <property type="evidence" value="ECO:0007669"/>
    <property type="project" value="InterPro"/>
</dbReference>
<dbReference type="InterPro" id="IPR002301">
    <property type="entry name" value="Ile-tRNA-ligase"/>
</dbReference>
<keyword evidence="6 15" id="KW-0436">Ligase</keyword>
<dbReference type="PANTHER" id="PTHR42780">
    <property type="entry name" value="SOLEUCYL-TRNA SYNTHETASE"/>
    <property type="match status" value="1"/>
</dbReference>
<dbReference type="GO" id="GO:0008270">
    <property type="term" value="F:zinc ion binding"/>
    <property type="evidence" value="ECO:0007669"/>
    <property type="project" value="UniProtKB-UniRule"/>
</dbReference>
<evidence type="ECO:0000256" key="12">
    <source>
        <dbReference type="ARBA" id="ARBA00023146"/>
    </source>
</evidence>
<feature type="domain" description="Methionyl/Valyl/Leucyl/Isoleucyl-tRNA synthetase anticodon-binding" evidence="17">
    <location>
        <begin position="697"/>
        <end position="835"/>
    </location>
</feature>
<dbReference type="InterPro" id="IPR014729">
    <property type="entry name" value="Rossmann-like_a/b/a_fold"/>
</dbReference>
<dbReference type="SUPFAM" id="SSF52374">
    <property type="entry name" value="Nucleotidylyl transferase"/>
    <property type="match status" value="1"/>
</dbReference>
<dbReference type="PROSITE" id="PS00178">
    <property type="entry name" value="AA_TRNA_LIGASE_I"/>
    <property type="match status" value="1"/>
</dbReference>
<evidence type="ECO:0000256" key="1">
    <source>
        <dbReference type="ARBA" id="ARBA00001947"/>
    </source>
</evidence>
<name>A0A6C7EAN4_ILUCY</name>
<feature type="short sequence motif" description="'KMSKS' region" evidence="15">
    <location>
        <begin position="612"/>
        <end position="616"/>
    </location>
</feature>
<dbReference type="SUPFAM" id="SSF47323">
    <property type="entry name" value="Anticodon-binding domain of a subclass of class I aminoacyl-tRNA synthetases"/>
    <property type="match status" value="1"/>
</dbReference>
<feature type="domain" description="Aminoacyl-tRNA synthetase class Ia" evidence="16">
    <location>
        <begin position="19"/>
        <end position="646"/>
    </location>
</feature>
<accession>A0A6C7EAN4</accession>
<evidence type="ECO:0000256" key="4">
    <source>
        <dbReference type="ARBA" id="ARBA00011245"/>
    </source>
</evidence>
<comment type="similarity">
    <text evidence="3 15">Belongs to the class-I aminoacyl-tRNA synthetase family. IleS type 2 subfamily.</text>
</comment>
<evidence type="ECO:0000256" key="15">
    <source>
        <dbReference type="HAMAP-Rule" id="MF_02003"/>
    </source>
</evidence>
<comment type="domain">
    <text evidence="15">IleRS has two distinct active sites: one for aminoacylation and one for editing. The misactivated valine is translocated from the active site to the editing site, which sterically excludes the correctly activated isoleucine. The single editing site contains two valyl binding pockets, one specific for each substrate (Val-AMP or Val-tRNA(Ile)).</text>
</comment>
<keyword evidence="11 15" id="KW-0648">Protein biosynthesis</keyword>
<dbReference type="CDD" id="cd07961">
    <property type="entry name" value="Anticodon_Ia_Ile_ABEc"/>
    <property type="match status" value="1"/>
</dbReference>
<dbReference type="Pfam" id="PF08264">
    <property type="entry name" value="Anticodon_1"/>
    <property type="match status" value="1"/>
</dbReference>
<comment type="subcellular location">
    <subcellularLocation>
        <location evidence="2 15">Cytoplasm</location>
    </subcellularLocation>
</comment>
<evidence type="ECO:0000256" key="10">
    <source>
        <dbReference type="ARBA" id="ARBA00022840"/>
    </source>
</evidence>
<dbReference type="GO" id="GO:0006428">
    <property type="term" value="P:isoleucyl-tRNA aminoacylation"/>
    <property type="evidence" value="ECO:0007669"/>
    <property type="project" value="UniProtKB-UniRule"/>
</dbReference>
<organism evidence="18 19">
    <name type="scientific">Ilumatobacter coccineus (strain NBRC 103263 / KCTC 29153 / YM16-304)</name>
    <dbReference type="NCBI Taxonomy" id="1313172"/>
    <lineage>
        <taxon>Bacteria</taxon>
        <taxon>Bacillati</taxon>
        <taxon>Actinomycetota</taxon>
        <taxon>Acidimicrobiia</taxon>
        <taxon>Acidimicrobiales</taxon>
        <taxon>Ilumatobacteraceae</taxon>
        <taxon>Ilumatobacter</taxon>
    </lineage>
</organism>
<keyword evidence="10 15" id="KW-0067">ATP-binding</keyword>
<dbReference type="NCBIfam" id="TIGR00392">
    <property type="entry name" value="ileS"/>
    <property type="match status" value="1"/>
</dbReference>
<dbReference type="InterPro" id="IPR001412">
    <property type="entry name" value="aa-tRNA-synth_I_CS"/>
</dbReference>
<dbReference type="AlphaFoldDB" id="A0A6C7EAN4"/>
<evidence type="ECO:0000256" key="14">
    <source>
        <dbReference type="ARBA" id="ARBA00048359"/>
    </source>
</evidence>
<dbReference type="Proteomes" id="UP000011863">
    <property type="component" value="Chromosome"/>
</dbReference>
<protein>
    <recommendedName>
        <fullName evidence="15">Isoleucine--tRNA ligase</fullName>
        <ecNumber evidence="15">6.1.1.5</ecNumber>
    </recommendedName>
    <alternativeName>
        <fullName evidence="15">Isoleucyl-tRNA synthetase</fullName>
        <shortName evidence="15">IleRS</shortName>
    </alternativeName>
</protein>
<evidence type="ECO:0000256" key="7">
    <source>
        <dbReference type="ARBA" id="ARBA00022723"/>
    </source>
</evidence>
<keyword evidence="12 15" id="KW-0030">Aminoacyl-tRNA synthetase</keyword>
<dbReference type="EC" id="6.1.1.5" evidence="15"/>
<evidence type="ECO:0000256" key="2">
    <source>
        <dbReference type="ARBA" id="ARBA00004496"/>
    </source>
</evidence>